<evidence type="ECO:0000313" key="3">
    <source>
        <dbReference type="EMBL" id="KAF8474418.1"/>
    </source>
</evidence>
<reference evidence="3" key="1">
    <citation type="submission" date="2019-10" db="EMBL/GenBank/DDBJ databases">
        <authorList>
            <consortium name="DOE Joint Genome Institute"/>
            <person name="Kuo A."/>
            <person name="Miyauchi S."/>
            <person name="Kiss E."/>
            <person name="Drula E."/>
            <person name="Kohler A."/>
            <person name="Sanchez-Garcia M."/>
            <person name="Andreopoulos B."/>
            <person name="Barry K.W."/>
            <person name="Bonito G."/>
            <person name="Buee M."/>
            <person name="Carver A."/>
            <person name="Chen C."/>
            <person name="Cichocki N."/>
            <person name="Clum A."/>
            <person name="Culley D."/>
            <person name="Crous P.W."/>
            <person name="Fauchery L."/>
            <person name="Girlanda M."/>
            <person name="Hayes R."/>
            <person name="Keri Z."/>
            <person name="LaButti K."/>
            <person name="Lipzen A."/>
            <person name="Lombard V."/>
            <person name="Magnuson J."/>
            <person name="Maillard F."/>
            <person name="Morin E."/>
            <person name="Murat C."/>
            <person name="Nolan M."/>
            <person name="Ohm R."/>
            <person name="Pangilinan J."/>
            <person name="Pereira M."/>
            <person name="Perotto S."/>
            <person name="Peter M."/>
            <person name="Riley R."/>
            <person name="Sitrit Y."/>
            <person name="Stielow B."/>
            <person name="Szollosi G."/>
            <person name="Zifcakova L."/>
            <person name="Stursova M."/>
            <person name="Spatafora J.W."/>
            <person name="Tedersoo L."/>
            <person name="Vaario L.-M."/>
            <person name="Yamada A."/>
            <person name="Yan M."/>
            <person name="Wang P."/>
            <person name="Xu J."/>
            <person name="Bruns T."/>
            <person name="Baldrian P."/>
            <person name="Vilgalys R."/>
            <person name="Henrissat B."/>
            <person name="Grigoriev I.V."/>
            <person name="Hibbett D."/>
            <person name="Nagy L.G."/>
            <person name="Martin F.M."/>
        </authorList>
    </citation>
    <scope>NUCLEOTIDE SEQUENCE</scope>
    <source>
        <strain evidence="3">Prilba</strain>
    </source>
</reference>
<organism evidence="3 4">
    <name type="scientific">Russula ochroleuca</name>
    <dbReference type="NCBI Taxonomy" id="152965"/>
    <lineage>
        <taxon>Eukaryota</taxon>
        <taxon>Fungi</taxon>
        <taxon>Dikarya</taxon>
        <taxon>Basidiomycota</taxon>
        <taxon>Agaricomycotina</taxon>
        <taxon>Agaricomycetes</taxon>
        <taxon>Russulales</taxon>
        <taxon>Russulaceae</taxon>
        <taxon>Russula</taxon>
    </lineage>
</organism>
<comment type="caution">
    <text evidence="3">The sequence shown here is derived from an EMBL/GenBank/DDBJ whole genome shotgun (WGS) entry which is preliminary data.</text>
</comment>
<sequence>MNGLSSSWTLILFLSGASEAQQHRRRSQHRQHGVTPVLPFPNSATFSADRGLSTVDPVNNSSRKYCRAEQLVHYKV</sequence>
<gene>
    <name evidence="3" type="ORF">DFH94DRAFT_762135</name>
</gene>
<evidence type="ECO:0000313" key="4">
    <source>
        <dbReference type="Proteomes" id="UP000759537"/>
    </source>
</evidence>
<feature type="compositionally biased region" description="Basic residues" evidence="1">
    <location>
        <begin position="23"/>
        <end position="32"/>
    </location>
</feature>
<accession>A0A9P5K245</accession>
<feature type="chain" id="PRO_5040122875" description="Secreted protein" evidence="2">
    <location>
        <begin position="21"/>
        <end position="76"/>
    </location>
</feature>
<dbReference type="EMBL" id="WHVB01000017">
    <property type="protein sequence ID" value="KAF8474418.1"/>
    <property type="molecule type" value="Genomic_DNA"/>
</dbReference>
<keyword evidence="2" id="KW-0732">Signal</keyword>
<dbReference type="Proteomes" id="UP000759537">
    <property type="component" value="Unassembled WGS sequence"/>
</dbReference>
<evidence type="ECO:0000256" key="1">
    <source>
        <dbReference type="SAM" id="MobiDB-lite"/>
    </source>
</evidence>
<reference evidence="3" key="2">
    <citation type="journal article" date="2020" name="Nat. Commun.">
        <title>Large-scale genome sequencing of mycorrhizal fungi provides insights into the early evolution of symbiotic traits.</title>
        <authorList>
            <person name="Miyauchi S."/>
            <person name="Kiss E."/>
            <person name="Kuo A."/>
            <person name="Drula E."/>
            <person name="Kohler A."/>
            <person name="Sanchez-Garcia M."/>
            <person name="Morin E."/>
            <person name="Andreopoulos B."/>
            <person name="Barry K.W."/>
            <person name="Bonito G."/>
            <person name="Buee M."/>
            <person name="Carver A."/>
            <person name="Chen C."/>
            <person name="Cichocki N."/>
            <person name="Clum A."/>
            <person name="Culley D."/>
            <person name="Crous P.W."/>
            <person name="Fauchery L."/>
            <person name="Girlanda M."/>
            <person name="Hayes R.D."/>
            <person name="Keri Z."/>
            <person name="LaButti K."/>
            <person name="Lipzen A."/>
            <person name="Lombard V."/>
            <person name="Magnuson J."/>
            <person name="Maillard F."/>
            <person name="Murat C."/>
            <person name="Nolan M."/>
            <person name="Ohm R.A."/>
            <person name="Pangilinan J."/>
            <person name="Pereira M.F."/>
            <person name="Perotto S."/>
            <person name="Peter M."/>
            <person name="Pfister S."/>
            <person name="Riley R."/>
            <person name="Sitrit Y."/>
            <person name="Stielow J.B."/>
            <person name="Szollosi G."/>
            <person name="Zifcakova L."/>
            <person name="Stursova M."/>
            <person name="Spatafora J.W."/>
            <person name="Tedersoo L."/>
            <person name="Vaario L.M."/>
            <person name="Yamada A."/>
            <person name="Yan M."/>
            <person name="Wang P."/>
            <person name="Xu J."/>
            <person name="Bruns T."/>
            <person name="Baldrian P."/>
            <person name="Vilgalys R."/>
            <person name="Dunand C."/>
            <person name="Henrissat B."/>
            <person name="Grigoriev I.V."/>
            <person name="Hibbett D."/>
            <person name="Nagy L.G."/>
            <person name="Martin F.M."/>
        </authorList>
    </citation>
    <scope>NUCLEOTIDE SEQUENCE</scope>
    <source>
        <strain evidence="3">Prilba</strain>
    </source>
</reference>
<evidence type="ECO:0000256" key="2">
    <source>
        <dbReference type="SAM" id="SignalP"/>
    </source>
</evidence>
<protein>
    <recommendedName>
        <fullName evidence="5">Secreted protein</fullName>
    </recommendedName>
</protein>
<proteinExistence type="predicted"/>
<feature type="region of interest" description="Disordered" evidence="1">
    <location>
        <begin position="21"/>
        <end position="42"/>
    </location>
</feature>
<keyword evidence="4" id="KW-1185">Reference proteome</keyword>
<name>A0A9P5K245_9AGAM</name>
<feature type="signal peptide" evidence="2">
    <location>
        <begin position="1"/>
        <end position="20"/>
    </location>
</feature>
<evidence type="ECO:0008006" key="5">
    <source>
        <dbReference type="Google" id="ProtNLM"/>
    </source>
</evidence>
<dbReference type="AlphaFoldDB" id="A0A9P5K245"/>